<dbReference type="InterPro" id="IPR018227">
    <property type="entry name" value="Amino_acid_transport_2"/>
</dbReference>
<feature type="compositionally biased region" description="Basic and acidic residues" evidence="8">
    <location>
        <begin position="140"/>
        <end position="155"/>
    </location>
</feature>
<evidence type="ECO:0000256" key="7">
    <source>
        <dbReference type="ARBA" id="ARBA00023136"/>
    </source>
</evidence>
<feature type="transmembrane region" description="Helical" evidence="9">
    <location>
        <begin position="320"/>
        <end position="340"/>
    </location>
</feature>
<feature type="region of interest" description="Disordered" evidence="8">
    <location>
        <begin position="65"/>
        <end position="113"/>
    </location>
</feature>
<protein>
    <recommendedName>
        <fullName evidence="12">Amino acid transporter transmembrane domain-containing protein</fullName>
    </recommendedName>
</protein>
<dbReference type="EMBL" id="LVLJ01000630">
    <property type="protein sequence ID" value="OAE33552.1"/>
    <property type="molecule type" value="Genomic_DNA"/>
</dbReference>
<evidence type="ECO:0008006" key="12">
    <source>
        <dbReference type="Google" id="ProtNLM"/>
    </source>
</evidence>
<evidence type="ECO:0000256" key="2">
    <source>
        <dbReference type="ARBA" id="ARBA00022448"/>
    </source>
</evidence>
<keyword evidence="11" id="KW-1185">Reference proteome</keyword>
<feature type="transmembrane region" description="Helical" evidence="9">
    <location>
        <begin position="177"/>
        <end position="199"/>
    </location>
</feature>
<evidence type="ECO:0000256" key="1">
    <source>
        <dbReference type="ARBA" id="ARBA00004429"/>
    </source>
</evidence>
<comment type="caution">
    <text evidence="10">The sequence shown here is derived from an EMBL/GenBank/DDBJ whole genome shotgun (WGS) entry which is preliminary data.</text>
</comment>
<proteinExistence type="predicted"/>
<dbReference type="AlphaFoldDB" id="A0A176WMN3"/>
<feature type="transmembrane region" description="Helical" evidence="9">
    <location>
        <begin position="205"/>
        <end position="227"/>
    </location>
</feature>
<dbReference type="PANTHER" id="PTHR47715">
    <property type="entry name" value="TRYPTOPHAN/TYROSINE PERMEASE"/>
    <property type="match status" value="1"/>
</dbReference>
<feature type="compositionally biased region" description="Basic and acidic residues" evidence="8">
    <location>
        <begin position="81"/>
        <end position="112"/>
    </location>
</feature>
<feature type="transmembrane region" description="Helical" evidence="9">
    <location>
        <begin position="435"/>
        <end position="457"/>
    </location>
</feature>
<comment type="subcellular location">
    <subcellularLocation>
        <location evidence="1">Cell inner membrane</location>
        <topology evidence="1">Multi-pass membrane protein</topology>
    </subcellularLocation>
</comment>
<feature type="transmembrane region" description="Helical" evidence="9">
    <location>
        <begin position="392"/>
        <end position="415"/>
    </location>
</feature>
<keyword evidence="2" id="KW-0813">Transport</keyword>
<feature type="transmembrane region" description="Helical" evidence="9">
    <location>
        <begin position="561"/>
        <end position="578"/>
    </location>
</feature>
<gene>
    <name evidence="10" type="ORF">AXG93_2139s1050</name>
</gene>
<organism evidence="10 11">
    <name type="scientific">Marchantia polymorpha subsp. ruderalis</name>
    <dbReference type="NCBI Taxonomy" id="1480154"/>
    <lineage>
        <taxon>Eukaryota</taxon>
        <taxon>Viridiplantae</taxon>
        <taxon>Streptophyta</taxon>
        <taxon>Embryophyta</taxon>
        <taxon>Marchantiophyta</taxon>
        <taxon>Marchantiopsida</taxon>
        <taxon>Marchantiidae</taxon>
        <taxon>Marchantiales</taxon>
        <taxon>Marchantiaceae</taxon>
        <taxon>Marchantia</taxon>
    </lineage>
</organism>
<evidence type="ECO:0000256" key="3">
    <source>
        <dbReference type="ARBA" id="ARBA00022475"/>
    </source>
</evidence>
<feature type="transmembrane region" description="Helical" evidence="9">
    <location>
        <begin position="261"/>
        <end position="283"/>
    </location>
</feature>
<feature type="transmembrane region" description="Helical" evidence="9">
    <location>
        <begin position="289"/>
        <end position="308"/>
    </location>
</feature>
<dbReference type="GO" id="GO:0005886">
    <property type="term" value="C:plasma membrane"/>
    <property type="evidence" value="ECO:0007669"/>
    <property type="project" value="UniProtKB-SubCell"/>
</dbReference>
<feature type="region of interest" description="Disordered" evidence="8">
    <location>
        <begin position="140"/>
        <end position="169"/>
    </location>
</feature>
<keyword evidence="5 9" id="KW-0812">Transmembrane</keyword>
<dbReference type="Pfam" id="PF03222">
    <property type="entry name" value="Trp_Tyr_perm"/>
    <property type="match status" value="1"/>
</dbReference>
<keyword evidence="6 9" id="KW-1133">Transmembrane helix</keyword>
<keyword evidence="3" id="KW-1003">Cell membrane</keyword>
<keyword evidence="7 9" id="KW-0472">Membrane</keyword>
<dbReference type="Proteomes" id="UP000077202">
    <property type="component" value="Unassembled WGS sequence"/>
</dbReference>
<evidence type="ECO:0000313" key="10">
    <source>
        <dbReference type="EMBL" id="OAE33552.1"/>
    </source>
</evidence>
<sequence>MTNLLNAGVGVAPPIYTFLLPRAAITINGNLKDIGKSTFLSTRARTNVRNEFVALQRSLKVLASSKSRNCPDPSLGPGPRNYEEKSLLKDDQEEKRWGAARSVPHESGDISRNDAVAQPQALSLAEDEELPERAFRKVGRRNENVSSSERRRVDVDFEEHEDAERGGDSQAEDFRTLVSAMGLIMGTAVGPGILGLPAATLPSGLQASTIMIIGAWAYVTSSILLVAEISCAVMAERGVKEVSFTGLVEHTLGFGGARAAAVVYASLNYALLVACVAGLGSILHGWVPLPAALWSSASAAVVGGIVGFGSFKSLDRVNRALCGLMLAAITSLVAIGVYAGKFMLVNSGATSVFSYSSVLSAVPVTVLTLGFHVITPVICKLLGGRPEEARKAILLGGAVPLAMVLAWNGVILSLAPYTSRALDPIKLLLSLNRSAAPAVQAFAFAALGTTLIGYAVSFPKQLSDTGRIFSQGARREFESKEGEDGKKLFAEIQPLLWSLCPPTIAAVLWPTAFASALDFAGVYANCFLFGILPPVMAWRYRYHLSDQADVLSRNKQLVPGGKLPLILLFGISILLGIRPRI</sequence>
<accession>A0A176WMN3</accession>
<feature type="transmembrane region" description="Helical" evidence="9">
    <location>
        <begin position="352"/>
        <end position="371"/>
    </location>
</feature>
<evidence type="ECO:0000313" key="11">
    <source>
        <dbReference type="Proteomes" id="UP000077202"/>
    </source>
</evidence>
<evidence type="ECO:0000256" key="5">
    <source>
        <dbReference type="ARBA" id="ARBA00022692"/>
    </source>
</evidence>
<name>A0A176WMN3_MARPO</name>
<evidence type="ECO:0000256" key="6">
    <source>
        <dbReference type="ARBA" id="ARBA00022989"/>
    </source>
</evidence>
<evidence type="ECO:0000256" key="8">
    <source>
        <dbReference type="SAM" id="MobiDB-lite"/>
    </source>
</evidence>
<evidence type="ECO:0000256" key="4">
    <source>
        <dbReference type="ARBA" id="ARBA00022519"/>
    </source>
</evidence>
<evidence type="ECO:0000256" key="9">
    <source>
        <dbReference type="SAM" id="Phobius"/>
    </source>
</evidence>
<dbReference type="PANTHER" id="PTHR47715:SF1">
    <property type="entry name" value="TRYPTOPHAN_TYROSINE PERMEASE"/>
    <property type="match status" value="1"/>
</dbReference>
<feature type="transmembrane region" description="Helical" evidence="9">
    <location>
        <begin position="522"/>
        <end position="540"/>
    </location>
</feature>
<keyword evidence="4" id="KW-0997">Cell inner membrane</keyword>
<reference evidence="10" key="1">
    <citation type="submission" date="2016-03" db="EMBL/GenBank/DDBJ databases">
        <title>Mechanisms controlling the formation of the plant cell surface in tip-growing cells are functionally conserved among land plants.</title>
        <authorList>
            <person name="Honkanen S."/>
            <person name="Jones V.A."/>
            <person name="Morieri G."/>
            <person name="Champion C."/>
            <person name="Hetherington A.J."/>
            <person name="Kelly S."/>
            <person name="Saint-Marcoux D."/>
            <person name="Proust H."/>
            <person name="Prescott H."/>
            <person name="Dolan L."/>
        </authorList>
    </citation>
    <scope>NUCLEOTIDE SEQUENCE [LARGE SCALE GENOMIC DNA]</scope>
    <source>
        <tissue evidence="10">Whole gametophyte</tissue>
    </source>
</reference>
<dbReference type="GO" id="GO:0003333">
    <property type="term" value="P:amino acid transmembrane transport"/>
    <property type="evidence" value="ECO:0007669"/>
    <property type="project" value="InterPro"/>
</dbReference>